<feature type="transmembrane region" description="Helical" evidence="8">
    <location>
        <begin position="140"/>
        <end position="162"/>
    </location>
</feature>
<dbReference type="EMBL" id="BRXX01000354">
    <property type="protein sequence ID" value="GMI06728.1"/>
    <property type="molecule type" value="Genomic_DNA"/>
</dbReference>
<dbReference type="GO" id="GO:0022857">
    <property type="term" value="F:transmembrane transporter activity"/>
    <property type="evidence" value="ECO:0007669"/>
    <property type="project" value="InterPro"/>
</dbReference>
<name>A0A9W7FA19_9STRA</name>
<keyword evidence="3 8" id="KW-0812">Transmembrane</keyword>
<dbReference type="InterPro" id="IPR036259">
    <property type="entry name" value="MFS_trans_sf"/>
</dbReference>
<comment type="caution">
    <text evidence="10">The sequence shown here is derived from an EMBL/GenBank/DDBJ whole genome shotgun (WGS) entry which is preliminary data.</text>
</comment>
<dbReference type="PROSITE" id="PS50850">
    <property type="entry name" value="MFS"/>
    <property type="match status" value="1"/>
</dbReference>
<comment type="similarity">
    <text evidence="6">Belongs to the major facilitator superfamily. Spinster (TC 2.A.1.49) family.</text>
</comment>
<feature type="transmembrane region" description="Helical" evidence="8">
    <location>
        <begin position="7"/>
        <end position="24"/>
    </location>
</feature>
<accession>A0A9W7FA19</accession>
<dbReference type="InterPro" id="IPR044770">
    <property type="entry name" value="MFS_spinster-like"/>
</dbReference>
<evidence type="ECO:0000256" key="5">
    <source>
        <dbReference type="ARBA" id="ARBA00023136"/>
    </source>
</evidence>
<feature type="transmembrane region" description="Helical" evidence="8">
    <location>
        <begin position="107"/>
        <end position="128"/>
    </location>
</feature>
<feature type="transmembrane region" description="Helical" evidence="8">
    <location>
        <begin position="429"/>
        <end position="450"/>
    </location>
</feature>
<keyword evidence="2" id="KW-0813">Transport</keyword>
<evidence type="ECO:0000256" key="1">
    <source>
        <dbReference type="ARBA" id="ARBA00004141"/>
    </source>
</evidence>
<feature type="transmembrane region" description="Helical" evidence="8">
    <location>
        <begin position="51"/>
        <end position="73"/>
    </location>
</feature>
<dbReference type="PANTHER" id="PTHR23505:SF79">
    <property type="entry name" value="PROTEIN SPINSTER"/>
    <property type="match status" value="1"/>
</dbReference>
<feature type="transmembrane region" description="Helical" evidence="8">
    <location>
        <begin position="80"/>
        <end position="101"/>
    </location>
</feature>
<dbReference type="Pfam" id="PF07690">
    <property type="entry name" value="MFS_1"/>
    <property type="match status" value="1"/>
</dbReference>
<evidence type="ECO:0000313" key="10">
    <source>
        <dbReference type="EMBL" id="GMI06728.1"/>
    </source>
</evidence>
<keyword evidence="5 8" id="KW-0472">Membrane</keyword>
<feature type="transmembrane region" description="Helical" evidence="8">
    <location>
        <begin position="300"/>
        <end position="322"/>
    </location>
</feature>
<dbReference type="Proteomes" id="UP001165160">
    <property type="component" value="Unassembled WGS sequence"/>
</dbReference>
<dbReference type="Gene3D" id="1.20.1250.20">
    <property type="entry name" value="MFS general substrate transporter like domains"/>
    <property type="match status" value="1"/>
</dbReference>
<evidence type="ECO:0000256" key="3">
    <source>
        <dbReference type="ARBA" id="ARBA00022692"/>
    </source>
</evidence>
<protein>
    <recommendedName>
        <fullName evidence="9">Major facilitator superfamily (MFS) profile domain-containing protein</fullName>
    </recommendedName>
</protein>
<feature type="transmembrane region" description="Helical" evidence="8">
    <location>
        <begin position="334"/>
        <end position="352"/>
    </location>
</feature>
<keyword evidence="4 8" id="KW-1133">Transmembrane helix</keyword>
<dbReference type="PANTHER" id="PTHR23505">
    <property type="entry name" value="SPINSTER"/>
    <property type="match status" value="1"/>
</dbReference>
<dbReference type="InterPro" id="IPR011701">
    <property type="entry name" value="MFS"/>
</dbReference>
<feature type="transmembrane region" description="Helical" evidence="8">
    <location>
        <begin position="168"/>
        <end position="187"/>
    </location>
</feature>
<evidence type="ECO:0000256" key="6">
    <source>
        <dbReference type="ARBA" id="ARBA00024338"/>
    </source>
</evidence>
<gene>
    <name evidence="10" type="ORF">TrVE_jg8097</name>
</gene>
<organism evidence="10 11">
    <name type="scientific">Triparma verrucosa</name>
    <dbReference type="NCBI Taxonomy" id="1606542"/>
    <lineage>
        <taxon>Eukaryota</taxon>
        <taxon>Sar</taxon>
        <taxon>Stramenopiles</taxon>
        <taxon>Ochrophyta</taxon>
        <taxon>Bolidophyceae</taxon>
        <taxon>Parmales</taxon>
        <taxon>Triparmaceae</taxon>
        <taxon>Triparma</taxon>
    </lineage>
</organism>
<feature type="transmembrane region" description="Helical" evidence="8">
    <location>
        <begin position="264"/>
        <end position="285"/>
    </location>
</feature>
<evidence type="ECO:0000256" key="4">
    <source>
        <dbReference type="ARBA" id="ARBA00022989"/>
    </source>
</evidence>
<evidence type="ECO:0000256" key="7">
    <source>
        <dbReference type="SAM" id="MobiDB-lite"/>
    </source>
</evidence>
<reference evidence="11" key="1">
    <citation type="journal article" date="2023" name="Commun. Biol.">
        <title>Genome analysis of Parmales, the sister group of diatoms, reveals the evolutionary specialization of diatoms from phago-mixotrophs to photoautotrophs.</title>
        <authorList>
            <person name="Ban H."/>
            <person name="Sato S."/>
            <person name="Yoshikawa S."/>
            <person name="Yamada K."/>
            <person name="Nakamura Y."/>
            <person name="Ichinomiya M."/>
            <person name="Sato N."/>
            <person name="Blanc-Mathieu R."/>
            <person name="Endo H."/>
            <person name="Kuwata A."/>
            <person name="Ogata H."/>
        </authorList>
    </citation>
    <scope>NUCLEOTIDE SEQUENCE [LARGE SCALE GENOMIC DNA]</scope>
    <source>
        <strain evidence="11">NIES 3699</strain>
    </source>
</reference>
<feature type="region of interest" description="Disordered" evidence="7">
    <location>
        <begin position="198"/>
        <end position="233"/>
    </location>
</feature>
<dbReference type="SUPFAM" id="SSF103473">
    <property type="entry name" value="MFS general substrate transporter"/>
    <property type="match status" value="1"/>
</dbReference>
<feature type="transmembrane region" description="Helical" evidence="8">
    <location>
        <begin position="358"/>
        <end position="377"/>
    </location>
</feature>
<sequence>MGRLTESRYYAAAVYAGSTIFLFADQNLLSPNLSIVAEEFGFDDEERDRKLGGYVALAFFTLGCPISFLVGYLADRHRRIPLFALIIVLGEGACFFTYFTTTYTGLLVTRALTGISVGGALPLIFSLLSDMFGSEHRQLVSALVGGGMGFGIAFGQMLAGFVGPAHGWRLPFVIVSIPAFICALLMLTTLTEPARGRQEAAVKEMGGDAGGGGEQSSSSSGNGEWVERENGQVPSARKTTVVDVYKPSEDGWETFKSLLRNKTAMLLFLQGLPGCLPWGLVYVFLNDYLSNDRGLSIESATLVITLFGVGCFGGLVVGGAYGQYLQGKSSKKPVVLMAVTEISGCFPLFYLLNNVGEGSSYGVACFFSMLSGFMASITGPNVRAVLQNVTLPEQRGAAFALLNTTDDIGKGAGPFVIALMVTAFGDRQVAFNVVILGWLLGGIVNGMIYFTVERDEADCQEIVRKTFAQSIQMAELDERKSEQLSLIGVRKGSGKVCDIVVV</sequence>
<evidence type="ECO:0000313" key="11">
    <source>
        <dbReference type="Proteomes" id="UP001165160"/>
    </source>
</evidence>
<proteinExistence type="inferred from homology"/>
<evidence type="ECO:0000259" key="9">
    <source>
        <dbReference type="PROSITE" id="PS50850"/>
    </source>
</evidence>
<dbReference type="AlphaFoldDB" id="A0A9W7FA19"/>
<dbReference type="InterPro" id="IPR020846">
    <property type="entry name" value="MFS_dom"/>
</dbReference>
<evidence type="ECO:0000256" key="2">
    <source>
        <dbReference type="ARBA" id="ARBA00022448"/>
    </source>
</evidence>
<comment type="subcellular location">
    <subcellularLocation>
        <location evidence="1">Membrane</location>
        <topology evidence="1">Multi-pass membrane protein</topology>
    </subcellularLocation>
</comment>
<evidence type="ECO:0000256" key="8">
    <source>
        <dbReference type="SAM" id="Phobius"/>
    </source>
</evidence>
<feature type="domain" description="Major facilitator superfamily (MFS) profile" evidence="9">
    <location>
        <begin position="11"/>
        <end position="453"/>
    </location>
</feature>
<dbReference type="GO" id="GO:0016020">
    <property type="term" value="C:membrane"/>
    <property type="evidence" value="ECO:0007669"/>
    <property type="project" value="UniProtKB-SubCell"/>
</dbReference>
<keyword evidence="11" id="KW-1185">Reference proteome</keyword>